<dbReference type="GeneID" id="98053140"/>
<dbReference type="InterPro" id="IPR029069">
    <property type="entry name" value="HotDog_dom_sf"/>
</dbReference>
<dbReference type="AlphaFoldDB" id="A0A852WBF4"/>
<proteinExistence type="inferred from homology"/>
<organism evidence="3 4">
    <name type="scientific">Pseudonocardia alni</name>
    <name type="common">Amycolata alni</name>
    <dbReference type="NCBI Taxonomy" id="33907"/>
    <lineage>
        <taxon>Bacteria</taxon>
        <taxon>Bacillati</taxon>
        <taxon>Actinomycetota</taxon>
        <taxon>Actinomycetes</taxon>
        <taxon>Pseudonocardiales</taxon>
        <taxon>Pseudonocardiaceae</taxon>
        <taxon>Pseudonocardia</taxon>
    </lineage>
</organism>
<dbReference type="Gene3D" id="3.10.129.10">
    <property type="entry name" value="Hotdog Thioesterase"/>
    <property type="match status" value="1"/>
</dbReference>
<evidence type="ECO:0000259" key="2">
    <source>
        <dbReference type="Pfam" id="PF01575"/>
    </source>
</evidence>
<dbReference type="InterPro" id="IPR039375">
    <property type="entry name" value="NodN-like"/>
</dbReference>
<dbReference type="CDD" id="cd03450">
    <property type="entry name" value="NodN"/>
    <property type="match status" value="1"/>
</dbReference>
<keyword evidence="4" id="KW-1185">Reference proteome</keyword>
<evidence type="ECO:0000313" key="3">
    <source>
        <dbReference type="EMBL" id="NYG03136.1"/>
    </source>
</evidence>
<dbReference type="Pfam" id="PF01575">
    <property type="entry name" value="MaoC_dehydratas"/>
    <property type="match status" value="1"/>
</dbReference>
<dbReference type="PANTHER" id="PTHR42993">
    <property type="entry name" value="MAOC-LIKE DEHYDRATASE DOMAIN-CONTAINING PROTEIN"/>
    <property type="match status" value="1"/>
</dbReference>
<evidence type="ECO:0000256" key="1">
    <source>
        <dbReference type="ARBA" id="ARBA00005254"/>
    </source>
</evidence>
<gene>
    <name evidence="3" type="ORF">HDA37_003421</name>
</gene>
<name>A0A852WBF4_PSEA5</name>
<dbReference type="RefSeq" id="WP_179761630.1">
    <property type="nucleotide sequence ID" value="NZ_BAAAJZ010000003.1"/>
</dbReference>
<dbReference type="EMBL" id="JACCCZ010000001">
    <property type="protein sequence ID" value="NYG03136.1"/>
    <property type="molecule type" value="Genomic_DNA"/>
</dbReference>
<dbReference type="PANTHER" id="PTHR42993:SF1">
    <property type="entry name" value="MAOC-LIKE DEHYDRATASE DOMAIN-CONTAINING PROTEIN"/>
    <property type="match status" value="1"/>
</dbReference>
<reference evidence="3 4" key="1">
    <citation type="submission" date="2020-07" db="EMBL/GenBank/DDBJ databases">
        <title>Sequencing the genomes of 1000 actinobacteria strains.</title>
        <authorList>
            <person name="Klenk H.-P."/>
        </authorList>
    </citation>
    <scope>NUCLEOTIDE SEQUENCE [LARGE SCALE GENOMIC DNA]</scope>
    <source>
        <strain evidence="3 4">DSM 44749</strain>
    </source>
</reference>
<dbReference type="Proteomes" id="UP000549695">
    <property type="component" value="Unassembled WGS sequence"/>
</dbReference>
<sequence length="150" mass="16209">MRVFDGVDELRAAKGTEIGTSPWLTVTQERIDGFADATDDHQWIHVDAERAASGPFGATIAHGFLSLSLLPKLVQSVYKVDGVKMGVNYGLNKVRFTSPLPVGSRIRGRVELTDVSDVSGGVQLTIGVTVEVEGSEKPALVAEWLTRQFV</sequence>
<feature type="domain" description="MaoC-like" evidence="2">
    <location>
        <begin position="13"/>
        <end position="131"/>
    </location>
</feature>
<comment type="caution">
    <text evidence="3">The sequence shown here is derived from an EMBL/GenBank/DDBJ whole genome shotgun (WGS) entry which is preliminary data.</text>
</comment>
<dbReference type="InterPro" id="IPR002539">
    <property type="entry name" value="MaoC-like_dom"/>
</dbReference>
<dbReference type="SUPFAM" id="SSF54637">
    <property type="entry name" value="Thioesterase/thiol ester dehydrase-isomerase"/>
    <property type="match status" value="1"/>
</dbReference>
<comment type="similarity">
    <text evidence="1">Belongs to the enoyl-CoA hydratase/isomerase family.</text>
</comment>
<evidence type="ECO:0000313" key="4">
    <source>
        <dbReference type="Proteomes" id="UP000549695"/>
    </source>
</evidence>
<accession>A0A852WBF4</accession>
<protein>
    <submittedName>
        <fullName evidence="3">Acyl dehydratase</fullName>
    </submittedName>
</protein>